<feature type="compositionally biased region" description="Low complexity" evidence="1">
    <location>
        <begin position="481"/>
        <end position="495"/>
    </location>
</feature>
<feature type="compositionally biased region" description="Acidic residues" evidence="1">
    <location>
        <begin position="67"/>
        <end position="78"/>
    </location>
</feature>
<gene>
    <name evidence="2" type="ORF">BJF96_g572</name>
    <name evidence="3" type="ORF">VDGE_30799</name>
</gene>
<feature type="region of interest" description="Disordered" evidence="1">
    <location>
        <begin position="258"/>
        <end position="508"/>
    </location>
</feature>
<feature type="compositionally biased region" description="Low complexity" evidence="1">
    <location>
        <begin position="369"/>
        <end position="389"/>
    </location>
</feature>
<dbReference type="InterPro" id="IPR001005">
    <property type="entry name" value="SANT/Myb"/>
</dbReference>
<feature type="compositionally biased region" description="Acidic residues" evidence="1">
    <location>
        <begin position="423"/>
        <end position="434"/>
    </location>
</feature>
<feature type="region of interest" description="Disordered" evidence="1">
    <location>
        <begin position="526"/>
        <end position="575"/>
    </location>
</feature>
<name>A0A444RK56_VERDA</name>
<reference evidence="3 5" key="2">
    <citation type="submission" date="2018-12" db="EMBL/GenBank/DDBJ databases">
        <title>Genome of Verticillium dahliae isolate Getta Getta.</title>
        <authorList>
            <person name="Gardiner D.M."/>
        </authorList>
    </citation>
    <scope>NUCLEOTIDE SEQUENCE [LARGE SCALE GENOMIC DNA]</scope>
    <source>
        <strain evidence="3 5">Getta Getta</strain>
    </source>
</reference>
<dbReference type="Proteomes" id="UP000288725">
    <property type="component" value="Unassembled WGS sequence"/>
</dbReference>
<feature type="compositionally biased region" description="Low complexity" evidence="1">
    <location>
        <begin position="400"/>
        <end position="413"/>
    </location>
</feature>
<evidence type="ECO:0000313" key="5">
    <source>
        <dbReference type="Proteomes" id="UP000288725"/>
    </source>
</evidence>
<dbReference type="Gene3D" id="1.10.10.60">
    <property type="entry name" value="Homeodomain-like"/>
    <property type="match status" value="1"/>
</dbReference>
<dbReference type="AlphaFoldDB" id="A0A444RK56"/>
<dbReference type="EMBL" id="MPSH01000001">
    <property type="protein sequence ID" value="PNH36294.1"/>
    <property type="molecule type" value="Genomic_DNA"/>
</dbReference>
<feature type="compositionally biased region" description="Low complexity" evidence="1">
    <location>
        <begin position="458"/>
        <end position="468"/>
    </location>
</feature>
<feature type="region of interest" description="Disordered" evidence="1">
    <location>
        <begin position="67"/>
        <end position="96"/>
    </location>
</feature>
<feature type="compositionally biased region" description="Polar residues" evidence="1">
    <location>
        <begin position="306"/>
        <end position="316"/>
    </location>
</feature>
<feature type="compositionally biased region" description="Polar residues" evidence="1">
    <location>
        <begin position="333"/>
        <end position="342"/>
    </location>
</feature>
<evidence type="ECO:0000256" key="1">
    <source>
        <dbReference type="SAM" id="MobiDB-lite"/>
    </source>
</evidence>
<feature type="compositionally biased region" description="Basic and acidic residues" evidence="1">
    <location>
        <begin position="533"/>
        <end position="548"/>
    </location>
</feature>
<sequence>MQVNLNHIDFYQPSTPTFSLSSYKTSNGQRLSTLALPTIPAPSAPTGQAEQPELQYREPAFQDVIEIPDDDASNDDGDTPTSLTPGPNGQAVVADANGPLSPQIAFAFMCEPNSDLDFHHHRVEDSPQPRETPRDDSASAGDHDLPLKPCARHPPSLAPKHPVLVSGHSGFDDDQGMEVAQHPSSPVPGAGFDPVHPLPRQSDMLCHPPVHIARINSGPDVAVQEGARVPSCPDTEALDQILDGTADEGETRPAVAVDANEGTPMSASPPPPASLLSRLSPPIPAGSQSAQPDPQGTICARGDANSPDTAGSSSYVSKDPATPTRPSPCDDGSASQPITTPRLQARGNDLLSPPKLKQTRRTYPAKNNAQRQSSRPRAASRNAARAFSQLEADRSSDLNDGSSSEDGTGSDESYTARSADSAGEADDGSMDEYDSPAPKRRKQSSAQATAARRRTPRRSSSLSAASTSGGDVDSARTRGIASPPSSSRHSSARGSVAEGPIARFEEWPLQDVALKRVTENGVAISQLQFSWDPRTDHRRDHPHPEPRVPVRSIRKRDTKKQASSSGAPFTEREDRCLIRLKEQGGLPWTEIHKSFTDSFPGRSQGALQVRYYTKLKGKSGDQQNAGGGQRTS</sequence>
<dbReference type="EMBL" id="RSDZ01000212">
    <property type="protein sequence ID" value="RXG41468.1"/>
    <property type="molecule type" value="Genomic_DNA"/>
</dbReference>
<evidence type="ECO:0000313" key="4">
    <source>
        <dbReference type="Proteomes" id="UP000236305"/>
    </source>
</evidence>
<feature type="region of interest" description="Disordered" evidence="1">
    <location>
        <begin position="118"/>
        <end position="201"/>
    </location>
</feature>
<dbReference type="Proteomes" id="UP000236305">
    <property type="component" value="Unassembled WGS sequence"/>
</dbReference>
<protein>
    <recommendedName>
        <fullName evidence="6">Myb-like domain-containing protein</fullName>
    </recommendedName>
</protein>
<dbReference type="CDD" id="cd00167">
    <property type="entry name" value="SANT"/>
    <property type="match status" value="1"/>
</dbReference>
<organism evidence="3 5">
    <name type="scientific">Verticillium dahliae</name>
    <name type="common">Verticillium wilt</name>
    <dbReference type="NCBI Taxonomy" id="27337"/>
    <lineage>
        <taxon>Eukaryota</taxon>
        <taxon>Fungi</taxon>
        <taxon>Dikarya</taxon>
        <taxon>Ascomycota</taxon>
        <taxon>Pezizomycotina</taxon>
        <taxon>Sordariomycetes</taxon>
        <taxon>Hypocreomycetidae</taxon>
        <taxon>Glomerellales</taxon>
        <taxon>Plectosphaerellaceae</taxon>
        <taxon>Verticillium</taxon>
    </lineage>
</organism>
<proteinExistence type="predicted"/>
<comment type="caution">
    <text evidence="3">The sequence shown here is derived from an EMBL/GenBank/DDBJ whole genome shotgun (WGS) entry which is preliminary data.</text>
</comment>
<evidence type="ECO:0008006" key="6">
    <source>
        <dbReference type="Google" id="ProtNLM"/>
    </source>
</evidence>
<evidence type="ECO:0000313" key="2">
    <source>
        <dbReference type="EMBL" id="PNH36294.1"/>
    </source>
</evidence>
<reference evidence="2 4" key="1">
    <citation type="submission" date="2017-12" db="EMBL/GenBank/DDBJ databases">
        <title>Comparative genomics yields insights into virulence evolution of Verticillium dahliae.</title>
        <authorList>
            <person name="Fan R."/>
            <person name="Armitage A.D."/>
            <person name="Cascant-Lopez E."/>
            <person name="Sobczyk M."/>
            <person name="Cockerton H.M."/>
            <person name="Harrison R.J."/>
        </authorList>
    </citation>
    <scope>NUCLEOTIDE SEQUENCE [LARGE SCALE GENOMIC DNA]</scope>
    <source>
        <strain evidence="2 4">12008</strain>
    </source>
</reference>
<accession>A0A444RK56</accession>
<feature type="compositionally biased region" description="Basic and acidic residues" evidence="1">
    <location>
        <begin position="118"/>
        <end position="146"/>
    </location>
</feature>
<evidence type="ECO:0000313" key="3">
    <source>
        <dbReference type="EMBL" id="RXG41468.1"/>
    </source>
</evidence>